<dbReference type="SMART" id="SM00421">
    <property type="entry name" value="HTH_LUXR"/>
    <property type="match status" value="1"/>
</dbReference>
<keyword evidence="2" id="KW-0597">Phosphoprotein</keyword>
<evidence type="ECO:0000256" key="2">
    <source>
        <dbReference type="PROSITE-ProRule" id="PRU00169"/>
    </source>
</evidence>
<dbReference type="RefSeq" id="WP_061168072.1">
    <property type="nucleotide sequence ID" value="NZ_FCOA02000008.1"/>
</dbReference>
<dbReference type="Proteomes" id="UP000054851">
    <property type="component" value="Unassembled WGS sequence"/>
</dbReference>
<dbReference type="PRINTS" id="PR00038">
    <property type="entry name" value="HTHLUXR"/>
</dbReference>
<evidence type="ECO:0000259" key="3">
    <source>
        <dbReference type="PROSITE" id="PS50043"/>
    </source>
</evidence>
<proteinExistence type="predicted"/>
<keyword evidence="6" id="KW-1185">Reference proteome</keyword>
<gene>
    <name evidence="5" type="ORF">AWB79_02847</name>
</gene>
<protein>
    <submittedName>
        <fullName evidence="5">Transcriptional regulator</fullName>
    </submittedName>
</protein>
<organism evidence="5 6">
    <name type="scientific">Caballeronia hypogeia</name>
    <dbReference type="NCBI Taxonomy" id="1777140"/>
    <lineage>
        <taxon>Bacteria</taxon>
        <taxon>Pseudomonadati</taxon>
        <taxon>Pseudomonadota</taxon>
        <taxon>Betaproteobacteria</taxon>
        <taxon>Burkholderiales</taxon>
        <taxon>Burkholderiaceae</taxon>
        <taxon>Caballeronia</taxon>
    </lineage>
</organism>
<accession>A0A158AZ13</accession>
<dbReference type="InterPro" id="IPR000792">
    <property type="entry name" value="Tscrpt_reg_LuxR_C"/>
</dbReference>
<dbReference type="AlphaFoldDB" id="A0A158AZ13"/>
<dbReference type="STRING" id="1777140.AWB79_02847"/>
<keyword evidence="1" id="KW-0238">DNA-binding</keyword>
<name>A0A158AZ13_9BURK</name>
<dbReference type="GO" id="GO:0006355">
    <property type="term" value="P:regulation of DNA-templated transcription"/>
    <property type="evidence" value="ECO:0007669"/>
    <property type="project" value="InterPro"/>
</dbReference>
<dbReference type="InterPro" id="IPR036388">
    <property type="entry name" value="WH-like_DNA-bd_sf"/>
</dbReference>
<dbReference type="PROSITE" id="PS50110">
    <property type="entry name" value="RESPONSE_REGULATORY"/>
    <property type="match status" value="1"/>
</dbReference>
<dbReference type="InterPro" id="IPR016032">
    <property type="entry name" value="Sig_transdc_resp-reg_C-effctor"/>
</dbReference>
<sequence length="270" mass="29716">MKINIIGSDAERRAGLKTLLRRIARQAQFHEAKDWRQAHSALKRSQPDMIVIDWEPGLRGGDLQTLLDEAPRVPAAIMVDRCGAALVYSLMSAGAMGVIPRALDPLLILRALEMVMAGGHYIPADVVDPELTRELAARRAQESAKPSIRLRHHPTLSPRQQQIMRCVHMGSTNKMIAKTLGISEGTVKIHLASIFQQLGATNRAAAVAIYNGVQTAHLEILRSSTSKRVRVVPGESCIVPLRRRQMRYPSLLEDDAEALPMAAEPDSSSF</sequence>
<dbReference type="Gene3D" id="3.40.50.2300">
    <property type="match status" value="1"/>
</dbReference>
<dbReference type="InterPro" id="IPR011006">
    <property type="entry name" value="CheY-like_superfamily"/>
</dbReference>
<feature type="domain" description="HTH luxR-type" evidence="3">
    <location>
        <begin position="149"/>
        <end position="214"/>
    </location>
</feature>
<feature type="domain" description="Response regulatory" evidence="4">
    <location>
        <begin position="2"/>
        <end position="116"/>
    </location>
</feature>
<dbReference type="PANTHER" id="PTHR45566">
    <property type="entry name" value="HTH-TYPE TRANSCRIPTIONAL REGULATOR YHJB-RELATED"/>
    <property type="match status" value="1"/>
</dbReference>
<dbReference type="EMBL" id="FCOA02000008">
    <property type="protein sequence ID" value="SAK62257.1"/>
    <property type="molecule type" value="Genomic_DNA"/>
</dbReference>
<evidence type="ECO:0000259" key="4">
    <source>
        <dbReference type="PROSITE" id="PS50110"/>
    </source>
</evidence>
<dbReference type="Pfam" id="PF00196">
    <property type="entry name" value="GerE"/>
    <property type="match status" value="1"/>
</dbReference>
<dbReference type="PROSITE" id="PS50043">
    <property type="entry name" value="HTH_LUXR_2"/>
    <property type="match status" value="1"/>
</dbReference>
<dbReference type="OrthoDB" id="3374006at2"/>
<evidence type="ECO:0000313" key="6">
    <source>
        <dbReference type="Proteomes" id="UP000054851"/>
    </source>
</evidence>
<comment type="caution">
    <text evidence="5">The sequence shown here is derived from an EMBL/GenBank/DDBJ whole genome shotgun (WGS) entry which is preliminary data.</text>
</comment>
<dbReference type="InterPro" id="IPR001789">
    <property type="entry name" value="Sig_transdc_resp-reg_receiver"/>
</dbReference>
<evidence type="ECO:0000256" key="1">
    <source>
        <dbReference type="ARBA" id="ARBA00023125"/>
    </source>
</evidence>
<dbReference type="SUPFAM" id="SSF52172">
    <property type="entry name" value="CheY-like"/>
    <property type="match status" value="1"/>
</dbReference>
<evidence type="ECO:0000313" key="5">
    <source>
        <dbReference type="EMBL" id="SAK62257.1"/>
    </source>
</evidence>
<dbReference type="SUPFAM" id="SSF46894">
    <property type="entry name" value="C-terminal effector domain of the bipartite response regulators"/>
    <property type="match status" value="1"/>
</dbReference>
<reference evidence="5" key="1">
    <citation type="submission" date="2016-01" db="EMBL/GenBank/DDBJ databases">
        <authorList>
            <person name="Peeters C."/>
        </authorList>
    </citation>
    <scope>NUCLEOTIDE SEQUENCE</scope>
    <source>
        <strain evidence="5">LMG 29322</strain>
    </source>
</reference>
<dbReference type="PANTHER" id="PTHR45566:SF2">
    <property type="entry name" value="NARL SUBFAMILY"/>
    <property type="match status" value="1"/>
</dbReference>
<dbReference type="InterPro" id="IPR051015">
    <property type="entry name" value="EvgA-like"/>
</dbReference>
<dbReference type="CDD" id="cd06170">
    <property type="entry name" value="LuxR_C_like"/>
    <property type="match status" value="1"/>
</dbReference>
<feature type="modified residue" description="4-aspartylphosphate" evidence="2">
    <location>
        <position position="53"/>
    </location>
</feature>
<dbReference type="GO" id="GO:0000160">
    <property type="term" value="P:phosphorelay signal transduction system"/>
    <property type="evidence" value="ECO:0007669"/>
    <property type="project" value="InterPro"/>
</dbReference>
<dbReference type="Gene3D" id="1.10.10.10">
    <property type="entry name" value="Winged helix-like DNA-binding domain superfamily/Winged helix DNA-binding domain"/>
    <property type="match status" value="1"/>
</dbReference>
<dbReference type="GO" id="GO:0003677">
    <property type="term" value="F:DNA binding"/>
    <property type="evidence" value="ECO:0007669"/>
    <property type="project" value="UniProtKB-KW"/>
</dbReference>